<dbReference type="InterPro" id="IPR000626">
    <property type="entry name" value="Ubiquitin-like_dom"/>
</dbReference>
<feature type="domain" description="CAP-Gly" evidence="5">
    <location>
        <begin position="225"/>
        <end position="260"/>
    </location>
</feature>
<dbReference type="Proteomes" id="UP000232323">
    <property type="component" value="Unassembled WGS sequence"/>
</dbReference>
<dbReference type="Pfam" id="PF01302">
    <property type="entry name" value="CAP_GLY"/>
    <property type="match status" value="1"/>
</dbReference>
<evidence type="ECO:0000256" key="1">
    <source>
        <dbReference type="ARBA" id="ARBA00004496"/>
    </source>
</evidence>
<comment type="subcellular location">
    <subcellularLocation>
        <location evidence="1">Cytoplasm</location>
    </subcellularLocation>
</comment>
<dbReference type="GO" id="GO:0007023">
    <property type="term" value="P:post-chaperonin tubulin folding pathway"/>
    <property type="evidence" value="ECO:0007669"/>
    <property type="project" value="InterPro"/>
</dbReference>
<dbReference type="PANTHER" id="PTHR18916:SF85">
    <property type="entry name" value="TUBULIN-FOLDING COFACTOR B"/>
    <property type="match status" value="1"/>
</dbReference>
<keyword evidence="3" id="KW-0143">Chaperone</keyword>
<gene>
    <name evidence="6" type="ORF">CEUSTIGMA_g7064.t1</name>
</gene>
<evidence type="ECO:0000259" key="5">
    <source>
        <dbReference type="PROSITE" id="PS50245"/>
    </source>
</evidence>
<dbReference type="Pfam" id="PF14560">
    <property type="entry name" value="Ubiquitin_2"/>
    <property type="match status" value="1"/>
</dbReference>
<evidence type="ECO:0000256" key="3">
    <source>
        <dbReference type="ARBA" id="ARBA00023186"/>
    </source>
</evidence>
<dbReference type="InterPro" id="IPR045172">
    <property type="entry name" value="TBCB_Ubl"/>
</dbReference>
<dbReference type="InterPro" id="IPR036859">
    <property type="entry name" value="CAP-Gly_dom_sf"/>
</dbReference>
<dbReference type="SUPFAM" id="SSF74924">
    <property type="entry name" value="Cap-Gly domain"/>
    <property type="match status" value="1"/>
</dbReference>
<dbReference type="PROSITE" id="PS50245">
    <property type="entry name" value="CAP_GLY_2"/>
    <property type="match status" value="1"/>
</dbReference>
<protein>
    <recommendedName>
        <fullName evidence="5">CAP-Gly domain-containing protein</fullName>
    </recommendedName>
</protein>
<reference evidence="6 7" key="1">
    <citation type="submission" date="2017-08" db="EMBL/GenBank/DDBJ databases">
        <title>Acidophilic green algal genome provides insights into adaptation to an acidic environment.</title>
        <authorList>
            <person name="Hirooka S."/>
            <person name="Hirose Y."/>
            <person name="Kanesaki Y."/>
            <person name="Higuchi S."/>
            <person name="Fujiwara T."/>
            <person name="Onuma R."/>
            <person name="Era A."/>
            <person name="Ohbayashi R."/>
            <person name="Uzuka A."/>
            <person name="Nozaki H."/>
            <person name="Yoshikawa H."/>
            <person name="Miyagishima S.Y."/>
        </authorList>
    </citation>
    <scope>NUCLEOTIDE SEQUENCE [LARGE SCALE GENOMIC DNA]</scope>
    <source>
        <strain evidence="6 7">NIES-2499</strain>
    </source>
</reference>
<keyword evidence="2" id="KW-0963">Cytoplasm</keyword>
<dbReference type="EMBL" id="BEGY01000044">
    <property type="protein sequence ID" value="GAX79623.1"/>
    <property type="molecule type" value="Genomic_DNA"/>
</dbReference>
<dbReference type="SUPFAM" id="SSF54236">
    <property type="entry name" value="Ubiquitin-like"/>
    <property type="match status" value="1"/>
</dbReference>
<organism evidence="6 7">
    <name type="scientific">Chlamydomonas eustigma</name>
    <dbReference type="NCBI Taxonomy" id="1157962"/>
    <lineage>
        <taxon>Eukaryota</taxon>
        <taxon>Viridiplantae</taxon>
        <taxon>Chlorophyta</taxon>
        <taxon>core chlorophytes</taxon>
        <taxon>Chlorophyceae</taxon>
        <taxon>CS clade</taxon>
        <taxon>Chlamydomonadales</taxon>
        <taxon>Chlamydomonadaceae</taxon>
        <taxon>Chlamydomonas</taxon>
    </lineage>
</organism>
<dbReference type="SMART" id="SM01052">
    <property type="entry name" value="CAP_GLY"/>
    <property type="match status" value="1"/>
</dbReference>
<evidence type="ECO:0000313" key="6">
    <source>
        <dbReference type="EMBL" id="GAX79623.1"/>
    </source>
</evidence>
<dbReference type="FunFam" id="2.30.30.190:FF:000013">
    <property type="entry name" value="Tubulin-folding cofactor B"/>
    <property type="match status" value="1"/>
</dbReference>
<dbReference type="Gene3D" id="2.30.30.190">
    <property type="entry name" value="CAP Gly-rich-like domain"/>
    <property type="match status" value="1"/>
</dbReference>
<comment type="similarity">
    <text evidence="4">Belongs to the TBCB family.</text>
</comment>
<dbReference type="InterPro" id="IPR029071">
    <property type="entry name" value="Ubiquitin-like_domsf"/>
</dbReference>
<dbReference type="GO" id="GO:0007021">
    <property type="term" value="P:tubulin complex assembly"/>
    <property type="evidence" value="ECO:0007669"/>
    <property type="project" value="InterPro"/>
</dbReference>
<dbReference type="GO" id="GO:0035371">
    <property type="term" value="C:microtubule plus-end"/>
    <property type="evidence" value="ECO:0007669"/>
    <property type="project" value="TreeGrafter"/>
</dbReference>
<name>A0A250X962_9CHLO</name>
<dbReference type="STRING" id="1157962.A0A250X962"/>
<dbReference type="GO" id="GO:0031122">
    <property type="term" value="P:cytoplasmic microtubule organization"/>
    <property type="evidence" value="ECO:0007669"/>
    <property type="project" value="TreeGrafter"/>
</dbReference>
<comment type="caution">
    <text evidence="6">The sequence shown here is derived from an EMBL/GenBank/DDBJ whole genome shotgun (WGS) entry which is preliminary data.</text>
</comment>
<evidence type="ECO:0000256" key="4">
    <source>
        <dbReference type="ARBA" id="ARBA00025779"/>
    </source>
</evidence>
<dbReference type="AlphaFoldDB" id="A0A250X962"/>
<proteinExistence type="inferred from homology"/>
<dbReference type="GO" id="GO:0005829">
    <property type="term" value="C:cytosol"/>
    <property type="evidence" value="ECO:0007669"/>
    <property type="project" value="UniProtKB-ARBA"/>
</dbReference>
<dbReference type="InterPro" id="IPR000938">
    <property type="entry name" value="CAP-Gly_domain"/>
</dbReference>
<evidence type="ECO:0000313" key="7">
    <source>
        <dbReference type="Proteomes" id="UP000232323"/>
    </source>
</evidence>
<dbReference type="Gene3D" id="3.10.20.90">
    <property type="entry name" value="Phosphatidylinositol 3-kinase Catalytic Subunit, Chain A, domain 1"/>
    <property type="match status" value="1"/>
</dbReference>
<dbReference type="OrthoDB" id="2130750at2759"/>
<sequence>MIDGSAPFLTKEDVQGLKQYVQGPSAASQAESTVLLHVTHSNLKARFFEIRLDRHMSIESVKIKLSFHCGTSPSAMVLQLIDDTKNVIATLYEDDKKLGFYSPYDGYTLHIIDTDPTSTSLNGGLEDVSLVTKYNMSDEDYSKRENTYRKFKEAKLKEDPMWTIEKELAKNKGVEYVHPAPKITDPEYMKDEASTASVGHRCSVEPGDRRGEVMFVGKVEGLPLGYWVGIKYDEPLGKNDGSVKGTKYFDAPPGYGAFVRPDKVKVGDYPEIDEFASELESDDEI</sequence>
<keyword evidence="7" id="KW-1185">Reference proteome</keyword>
<dbReference type="PROSITE" id="PS00845">
    <property type="entry name" value="CAP_GLY_1"/>
    <property type="match status" value="1"/>
</dbReference>
<accession>A0A250X962</accession>
<evidence type="ECO:0000256" key="2">
    <source>
        <dbReference type="ARBA" id="ARBA00022490"/>
    </source>
</evidence>
<dbReference type="GO" id="GO:0043014">
    <property type="term" value="F:alpha-tubulin binding"/>
    <property type="evidence" value="ECO:0007669"/>
    <property type="project" value="InterPro"/>
</dbReference>
<dbReference type="CDD" id="cd01789">
    <property type="entry name" value="Ubl_TBCB"/>
    <property type="match status" value="1"/>
</dbReference>
<dbReference type="GO" id="GO:0005634">
    <property type="term" value="C:nucleus"/>
    <property type="evidence" value="ECO:0007669"/>
    <property type="project" value="TreeGrafter"/>
</dbReference>
<dbReference type="PANTHER" id="PTHR18916">
    <property type="entry name" value="DYNACTIN 1-RELATED MICROTUBULE-BINDING"/>
    <property type="match status" value="1"/>
</dbReference>
<dbReference type="GO" id="GO:0051010">
    <property type="term" value="F:microtubule plus-end binding"/>
    <property type="evidence" value="ECO:0007669"/>
    <property type="project" value="TreeGrafter"/>
</dbReference>